<comment type="caution">
    <text evidence="2">The sequence shown here is derived from an EMBL/GenBank/DDBJ whole genome shotgun (WGS) entry which is preliminary data.</text>
</comment>
<dbReference type="OrthoDB" id="10542792at2759"/>
<dbReference type="AlphaFoldDB" id="A0A8T2STE2"/>
<dbReference type="Proteomes" id="UP000825935">
    <property type="component" value="Chromosome 18"/>
</dbReference>
<sequence>MNSKSTRRIQNRPRAQTLRLHISLIQHSCPIYTSLMVTCEHSPCNASPRGSICKAFKDVKSKVAMHAGMSLSFLELAATSPAVGLLPALSPSPRNPSALLQRQMQILHGNYGPRKSSVPERNPISDAEAATSDSLLPQEAHAAPANGACHPSPTTSSCNVMCDNTLITSSSTSSCCHGEICSCSATNEPKTLTYRSLSKHPSSSPDSRICLQCVSANYEVGDGYSSSAICNNSESHKSISASNTFIPVNDACQAIDHQLGTPWQSAHGCFMNILLIFIVTLLSGLDAFIKSLYKKCVQTWKHRFNSLRVSGAGTANKGHGPISLADTDCFSLKSEDLYMGQTQETSKVETKHRSTKLLKSKLKSSFKNLSVQVPRRAFTPIHYNALPSLSSPSSLSSSPSPSLSTSSRCNHSFSVKKRGSGGTPRSSGFAQRLTKSFNPRQPLPCAQCSPTLDIWSSSSPSRKRKPIKPVQCSPTSAVCISPCATCEARKYSLINNKKTLDLMMLASLATFPVALFGLFHGKLVSCGMVMVWLLLVSMVSKVWCRLRAVSFSRMKFE</sequence>
<evidence type="ECO:0000256" key="1">
    <source>
        <dbReference type="SAM" id="MobiDB-lite"/>
    </source>
</evidence>
<keyword evidence="3" id="KW-1185">Reference proteome</keyword>
<gene>
    <name evidence="2" type="ORF">KP509_18G078000</name>
</gene>
<protein>
    <submittedName>
        <fullName evidence="2">Uncharacterized protein</fullName>
    </submittedName>
</protein>
<reference evidence="2" key="1">
    <citation type="submission" date="2021-08" db="EMBL/GenBank/DDBJ databases">
        <title>WGS assembly of Ceratopteris richardii.</title>
        <authorList>
            <person name="Marchant D.B."/>
            <person name="Chen G."/>
            <person name="Jenkins J."/>
            <person name="Shu S."/>
            <person name="Leebens-Mack J."/>
            <person name="Grimwood J."/>
            <person name="Schmutz J."/>
            <person name="Soltis P."/>
            <person name="Soltis D."/>
            <person name="Chen Z.-H."/>
        </authorList>
    </citation>
    <scope>NUCLEOTIDE SEQUENCE</scope>
    <source>
        <strain evidence="2">Whitten #5841</strain>
        <tissue evidence="2">Leaf</tissue>
    </source>
</reference>
<accession>A0A8T2STE2</accession>
<dbReference type="EMBL" id="CM035423">
    <property type="protein sequence ID" value="KAH7366437.1"/>
    <property type="molecule type" value="Genomic_DNA"/>
</dbReference>
<name>A0A8T2STE2_CERRI</name>
<organism evidence="2 3">
    <name type="scientific">Ceratopteris richardii</name>
    <name type="common">Triangle waterfern</name>
    <dbReference type="NCBI Taxonomy" id="49495"/>
    <lineage>
        <taxon>Eukaryota</taxon>
        <taxon>Viridiplantae</taxon>
        <taxon>Streptophyta</taxon>
        <taxon>Embryophyta</taxon>
        <taxon>Tracheophyta</taxon>
        <taxon>Polypodiopsida</taxon>
        <taxon>Polypodiidae</taxon>
        <taxon>Polypodiales</taxon>
        <taxon>Pteridineae</taxon>
        <taxon>Pteridaceae</taxon>
        <taxon>Parkerioideae</taxon>
        <taxon>Ceratopteris</taxon>
    </lineage>
</organism>
<feature type="region of interest" description="Disordered" evidence="1">
    <location>
        <begin position="389"/>
        <end position="430"/>
    </location>
</feature>
<evidence type="ECO:0000313" key="2">
    <source>
        <dbReference type="EMBL" id="KAH7366437.1"/>
    </source>
</evidence>
<proteinExistence type="predicted"/>
<evidence type="ECO:0000313" key="3">
    <source>
        <dbReference type="Proteomes" id="UP000825935"/>
    </source>
</evidence>
<feature type="compositionally biased region" description="Low complexity" evidence="1">
    <location>
        <begin position="389"/>
        <end position="407"/>
    </location>
</feature>